<feature type="transmembrane region" description="Helical" evidence="1">
    <location>
        <begin position="12"/>
        <end position="35"/>
    </location>
</feature>
<dbReference type="PIRSF" id="PIRSF011386">
    <property type="entry name" value="FixH"/>
    <property type="match status" value="1"/>
</dbReference>
<comment type="caution">
    <text evidence="2">The sequence shown here is derived from an EMBL/GenBank/DDBJ whole genome shotgun (WGS) entry which is preliminary data.</text>
</comment>
<name>A0A9X1JZI3_9RHOB</name>
<organism evidence="2 3">
    <name type="scientific">Roseobacter insulae</name>
    <dbReference type="NCBI Taxonomy" id="2859783"/>
    <lineage>
        <taxon>Bacteria</taxon>
        <taxon>Pseudomonadati</taxon>
        <taxon>Pseudomonadota</taxon>
        <taxon>Alphaproteobacteria</taxon>
        <taxon>Rhodobacterales</taxon>
        <taxon>Roseobacteraceae</taxon>
        <taxon>Roseobacter</taxon>
    </lineage>
</organism>
<evidence type="ECO:0000313" key="3">
    <source>
        <dbReference type="Proteomes" id="UP001138661"/>
    </source>
</evidence>
<sequence length="156" mass="17119">MTPARQLTGRHVAIMFVSAFTVIIGVNLLLAYSAVKTFPGLEVKNSYVASQHFDRDREAQTGLGWSVSAQARGGEVILSITDKNGDPVDVASLEATLGRATHVRDDQSPEFVFDGRNYVASTTLAEGNWNLRMIAQAKDGTAFRQRVLLNVPRERK</sequence>
<evidence type="ECO:0000256" key="1">
    <source>
        <dbReference type="SAM" id="Phobius"/>
    </source>
</evidence>
<keyword evidence="1" id="KW-0812">Transmembrane</keyword>
<keyword evidence="3" id="KW-1185">Reference proteome</keyword>
<protein>
    <submittedName>
        <fullName evidence="2">FixH family protein</fullName>
    </submittedName>
</protein>
<proteinExistence type="predicted"/>
<evidence type="ECO:0000313" key="2">
    <source>
        <dbReference type="EMBL" id="MBW4709335.1"/>
    </source>
</evidence>
<reference evidence="2" key="1">
    <citation type="submission" date="2021-07" db="EMBL/GenBank/DDBJ databases">
        <title>Roseobacter insulae sp. nov., isolated from a tidal flat.</title>
        <authorList>
            <person name="Park S."/>
            <person name="Yoon J.-H."/>
        </authorList>
    </citation>
    <scope>NUCLEOTIDE SEQUENCE</scope>
    <source>
        <strain evidence="2">YSTF-M11</strain>
    </source>
</reference>
<keyword evidence="1" id="KW-1133">Transmembrane helix</keyword>
<dbReference type="EMBL" id="JAHXDN010000004">
    <property type="protein sequence ID" value="MBW4709335.1"/>
    <property type="molecule type" value="Genomic_DNA"/>
</dbReference>
<gene>
    <name evidence="2" type="ORF">KX928_16205</name>
</gene>
<dbReference type="RefSeq" id="WP_219504720.1">
    <property type="nucleotide sequence ID" value="NZ_JAHXDN010000004.1"/>
</dbReference>
<dbReference type="Proteomes" id="UP001138661">
    <property type="component" value="Unassembled WGS sequence"/>
</dbReference>
<dbReference type="AlphaFoldDB" id="A0A9X1JZI3"/>
<dbReference type="InterPro" id="IPR018037">
    <property type="entry name" value="FixH_proteobacterial"/>
</dbReference>
<dbReference type="InterPro" id="IPR008620">
    <property type="entry name" value="FixH"/>
</dbReference>
<keyword evidence="1" id="KW-0472">Membrane</keyword>
<accession>A0A9X1JZI3</accession>
<dbReference type="Pfam" id="PF05751">
    <property type="entry name" value="FixH"/>
    <property type="match status" value="1"/>
</dbReference>